<name>A0ABM9XLV0_9CORY</name>
<dbReference type="EMBL" id="ACHF01000118">
    <property type="protein sequence ID" value="EEI62114.1"/>
    <property type="molecule type" value="Genomic_DNA"/>
</dbReference>
<sequence length="47" mass="5182">MQSRNPLVETKGRYTTTPDLTGVLLASGPTQLLEPCRIAGNFQFLFV</sequence>
<evidence type="ECO:0000313" key="2">
    <source>
        <dbReference type="Proteomes" id="UP000006237"/>
    </source>
</evidence>
<accession>A0ABM9XLV0</accession>
<proteinExistence type="predicted"/>
<evidence type="ECO:0000313" key="1">
    <source>
        <dbReference type="EMBL" id="EEI62114.1"/>
    </source>
</evidence>
<keyword evidence="2" id="KW-1185">Reference proteome</keyword>
<protein>
    <submittedName>
        <fullName evidence="1">Uncharacterized protein</fullName>
    </submittedName>
</protein>
<gene>
    <name evidence="1" type="ORF">HMPREF0293_2239</name>
</gene>
<comment type="caution">
    <text evidence="1">The sequence shown here is derived from an EMBL/GenBank/DDBJ whole genome shotgun (WGS) entry which is preliminary data.</text>
</comment>
<organism evidence="1 2">
    <name type="scientific">Corynebacterium glucuronolyticum ATCC 51866</name>
    <dbReference type="NCBI Taxonomy" id="548478"/>
    <lineage>
        <taxon>Bacteria</taxon>
        <taxon>Bacillati</taxon>
        <taxon>Actinomycetota</taxon>
        <taxon>Actinomycetes</taxon>
        <taxon>Mycobacteriales</taxon>
        <taxon>Corynebacteriaceae</taxon>
        <taxon>Corynebacterium</taxon>
    </lineage>
</organism>
<dbReference type="Proteomes" id="UP000006237">
    <property type="component" value="Unassembled WGS sequence"/>
</dbReference>
<reference evidence="1 2" key="1">
    <citation type="submission" date="2009-01" db="EMBL/GenBank/DDBJ databases">
        <authorList>
            <person name="Qin X."/>
            <person name="Bachman B."/>
            <person name="Battles P."/>
            <person name="Bell A."/>
            <person name="Bess C."/>
            <person name="Bickham C."/>
            <person name="Chaboub L."/>
            <person name="Chen D."/>
            <person name="Coyle M."/>
            <person name="Deiros D.R."/>
            <person name="Dinh H."/>
            <person name="Forbes L."/>
            <person name="Fowler G."/>
            <person name="Francisco L."/>
            <person name="Fu Q."/>
            <person name="Gubbala S."/>
            <person name="Hale W."/>
            <person name="Han Y."/>
            <person name="Hemphill L."/>
            <person name="Highlander S.K."/>
            <person name="Hirani K."/>
            <person name="Hogues M."/>
            <person name="Jackson L."/>
            <person name="Jakkamsetti A."/>
            <person name="Javaid M."/>
            <person name="Jiang H."/>
            <person name="Korchina V."/>
            <person name="Kovar C."/>
            <person name="Lara F."/>
            <person name="Lee S."/>
            <person name="Mata R."/>
            <person name="Mathew T."/>
            <person name="Moen C."/>
            <person name="Morales K."/>
            <person name="Munidasa M."/>
            <person name="Nazareth L."/>
            <person name="Ngo R."/>
            <person name="Nguyen L."/>
            <person name="Okwuonu G."/>
            <person name="Ongeri F."/>
            <person name="Patil S."/>
            <person name="Petrosino J."/>
            <person name="Pham C."/>
            <person name="Pham P."/>
            <person name="Pu L.-L."/>
            <person name="Puazo M."/>
            <person name="Raj R."/>
            <person name="Reid J."/>
            <person name="Rouhana J."/>
            <person name="Saada N."/>
            <person name="Shang Y."/>
            <person name="Simmons D."/>
            <person name="Thornton R."/>
            <person name="Warren J."/>
            <person name="Weissenberger G."/>
            <person name="Zhang J."/>
            <person name="Zhang L."/>
            <person name="Zhou C."/>
            <person name="Zhu D."/>
            <person name="Muzny D."/>
            <person name="Worley K."/>
            <person name="Gibbs R."/>
        </authorList>
    </citation>
    <scope>NUCLEOTIDE SEQUENCE [LARGE SCALE GENOMIC DNA]</scope>
    <source>
        <strain evidence="1 2">ATCC 51866</strain>
    </source>
</reference>